<accession>A0ABS1BNF9</accession>
<dbReference type="Pfam" id="PF00106">
    <property type="entry name" value="adh_short"/>
    <property type="match status" value="1"/>
</dbReference>
<name>A0ABS1BNF9_9SPHI</name>
<comment type="caution">
    <text evidence="4">The sequence shown here is derived from an EMBL/GenBank/DDBJ whole genome shotgun (WGS) entry which is preliminary data.</text>
</comment>
<evidence type="ECO:0000256" key="1">
    <source>
        <dbReference type="ARBA" id="ARBA00006484"/>
    </source>
</evidence>
<dbReference type="EMBL" id="JAEHFY010000032">
    <property type="protein sequence ID" value="MBK0384437.1"/>
    <property type="molecule type" value="Genomic_DNA"/>
</dbReference>
<protein>
    <submittedName>
        <fullName evidence="4">SDR family NAD(P)-dependent oxidoreductase</fullName>
    </submittedName>
</protein>
<comment type="similarity">
    <text evidence="1 3">Belongs to the short-chain dehydrogenases/reductases (SDR) family.</text>
</comment>
<dbReference type="InterPro" id="IPR020904">
    <property type="entry name" value="Sc_DH/Rdtase_CS"/>
</dbReference>
<dbReference type="InterPro" id="IPR002347">
    <property type="entry name" value="SDR_fam"/>
</dbReference>
<dbReference type="PRINTS" id="PR00080">
    <property type="entry name" value="SDRFAMILY"/>
</dbReference>
<organism evidence="4 5">
    <name type="scientific">Pedobacter segetis</name>
    <dbReference type="NCBI Taxonomy" id="2793069"/>
    <lineage>
        <taxon>Bacteria</taxon>
        <taxon>Pseudomonadati</taxon>
        <taxon>Bacteroidota</taxon>
        <taxon>Sphingobacteriia</taxon>
        <taxon>Sphingobacteriales</taxon>
        <taxon>Sphingobacteriaceae</taxon>
        <taxon>Pedobacter</taxon>
    </lineage>
</organism>
<sequence length="257" mass="28249">MSTSNKIVMITGATSGIGEACAEIYAANNFDLIITGRREEKLKSLRSKLEKRFGVNITTLCFDVSDSKQVASHLNQLPSRLKKVAVLINNAGLSLGLDPIQDGELTDWDTMIDTNIKGLLYVSKIVSNWMIEESKGHIINIGSIAGKQVYANGNVYNATKHAVDALNQAMRIDLLKFGIKVTAINPGAVETAFSEVRFHGDKEKAKKVYEGFEPLVAKDIAETIFFVTSRPDHVNINDLIIMPTAQASPYYLNKNSE</sequence>
<dbReference type="PANTHER" id="PTHR42901:SF1">
    <property type="entry name" value="ALCOHOL DEHYDROGENASE"/>
    <property type="match status" value="1"/>
</dbReference>
<evidence type="ECO:0000313" key="5">
    <source>
        <dbReference type="Proteomes" id="UP000660024"/>
    </source>
</evidence>
<evidence type="ECO:0000313" key="4">
    <source>
        <dbReference type="EMBL" id="MBK0384437.1"/>
    </source>
</evidence>
<dbReference type="PANTHER" id="PTHR42901">
    <property type="entry name" value="ALCOHOL DEHYDROGENASE"/>
    <property type="match status" value="1"/>
</dbReference>
<dbReference type="SUPFAM" id="SSF51735">
    <property type="entry name" value="NAD(P)-binding Rossmann-fold domains"/>
    <property type="match status" value="1"/>
</dbReference>
<dbReference type="InterPro" id="IPR036291">
    <property type="entry name" value="NAD(P)-bd_dom_sf"/>
</dbReference>
<dbReference type="PROSITE" id="PS00061">
    <property type="entry name" value="ADH_SHORT"/>
    <property type="match status" value="1"/>
</dbReference>
<keyword evidence="5" id="KW-1185">Reference proteome</keyword>
<dbReference type="PRINTS" id="PR00081">
    <property type="entry name" value="GDHRDH"/>
</dbReference>
<proteinExistence type="inferred from homology"/>
<gene>
    <name evidence="4" type="ORF">I5M32_15840</name>
</gene>
<dbReference type="Gene3D" id="3.40.50.720">
    <property type="entry name" value="NAD(P)-binding Rossmann-like Domain"/>
    <property type="match status" value="1"/>
</dbReference>
<dbReference type="Proteomes" id="UP000660024">
    <property type="component" value="Unassembled WGS sequence"/>
</dbReference>
<dbReference type="RefSeq" id="WP_200588078.1">
    <property type="nucleotide sequence ID" value="NZ_JAEHFY010000032.1"/>
</dbReference>
<reference evidence="4 5" key="1">
    <citation type="submission" date="2020-12" db="EMBL/GenBank/DDBJ databases">
        <title>Bacterial novel species Pedobacter sp. SD-b isolated from soil.</title>
        <authorList>
            <person name="Jung H.-Y."/>
        </authorList>
    </citation>
    <scope>NUCLEOTIDE SEQUENCE [LARGE SCALE GENOMIC DNA]</scope>
    <source>
        <strain evidence="4 5">SD-b</strain>
    </source>
</reference>
<keyword evidence="2" id="KW-0560">Oxidoreductase</keyword>
<evidence type="ECO:0000256" key="3">
    <source>
        <dbReference type="RuleBase" id="RU000363"/>
    </source>
</evidence>
<evidence type="ECO:0000256" key="2">
    <source>
        <dbReference type="ARBA" id="ARBA00023002"/>
    </source>
</evidence>